<evidence type="ECO:0000313" key="2">
    <source>
        <dbReference type="Proteomes" id="UP000054223"/>
    </source>
</evidence>
<evidence type="ECO:0000313" key="1">
    <source>
        <dbReference type="EMBL" id="KUG06025.1"/>
    </source>
</evidence>
<sequence>MSRWFFIIGGVLLSIFAAVYAYLGGFATPQVEQLTTPQPIYLAGRYYEGIPDQNFAKLFSQTNELYRAGTLKGTLGNIYYNDPEKEGQEVKAFIGLVVPDTTSQQLPVGYSFRALPAGQRVLRARVKASFMLAPGKLYPALKDALKERNLQTQSVFVEQFPEDAPSEMLVVLR</sequence>
<name>A0A9X0HHM8_SOLP1</name>
<accession>A0A9X0HHM8</accession>
<evidence type="ECO:0008006" key="3">
    <source>
        <dbReference type="Google" id="ProtNLM"/>
    </source>
</evidence>
<comment type="caution">
    <text evidence="1">The sequence shown here is derived from an EMBL/GenBank/DDBJ whole genome shotgun (WGS) entry which is preliminary data.</text>
</comment>
<protein>
    <recommendedName>
        <fullName evidence="3">Bacterial transcription activator effector binding domain-containing protein</fullName>
    </recommendedName>
</protein>
<proteinExistence type="predicted"/>
<dbReference type="OrthoDB" id="850851at2"/>
<dbReference type="Proteomes" id="UP000054223">
    <property type="component" value="Unassembled WGS sequence"/>
</dbReference>
<dbReference type="AlphaFoldDB" id="A0A9X0HHM8"/>
<dbReference type="EMBL" id="LNAL01000008">
    <property type="protein sequence ID" value="KUG06025.1"/>
    <property type="molecule type" value="Genomic_DNA"/>
</dbReference>
<dbReference type="RefSeq" id="WP_059071720.1">
    <property type="nucleotide sequence ID" value="NZ_LNAL01000008.1"/>
</dbReference>
<reference evidence="1 2" key="1">
    <citation type="submission" date="2015-11" db="EMBL/GenBank/DDBJ databases">
        <title>Solirubrum puertoriconensis gen. nov. an environmental bacteria isolated in Puerto Rico.</title>
        <authorList>
            <person name="Cuebas-Irizarry M.F."/>
            <person name="Montalvo-Rodriguez R."/>
        </authorList>
    </citation>
    <scope>NUCLEOTIDE SEQUENCE [LARGE SCALE GENOMIC DNA]</scope>
    <source>
        <strain evidence="1 2">MC1A</strain>
    </source>
</reference>
<gene>
    <name evidence="1" type="ORF">ASU33_01250</name>
</gene>
<keyword evidence="2" id="KW-1185">Reference proteome</keyword>
<organism evidence="1 2">
    <name type="scientific">Solirubrum puertoriconensis</name>
    <dbReference type="NCBI Taxonomy" id="1751427"/>
    <lineage>
        <taxon>Bacteria</taxon>
        <taxon>Pseudomonadati</taxon>
        <taxon>Bacteroidota</taxon>
        <taxon>Cytophagia</taxon>
        <taxon>Cytophagales</taxon>
    </lineage>
</organism>